<comment type="cofactor">
    <cofactor evidence="2">
        <name>Mg(2+)</name>
        <dbReference type="ChEBI" id="CHEBI:18420"/>
    </cofactor>
</comment>
<comment type="caution">
    <text evidence="13">The sequence shown here is derived from an EMBL/GenBank/DDBJ whole genome shotgun (WGS) entry which is preliminary data.</text>
</comment>
<dbReference type="SUPFAM" id="SSF63433">
    <property type="entry name" value="Fumarylacetoacetate hydrolase, FAH, N-terminal domain"/>
    <property type="match status" value="1"/>
</dbReference>
<dbReference type="Pfam" id="PF09298">
    <property type="entry name" value="FAA_hydrolase_N"/>
    <property type="match status" value="1"/>
</dbReference>
<name>A0ABP7EWI8_9ACTN</name>
<dbReference type="EMBL" id="BAABDD010000001">
    <property type="protein sequence ID" value="GAA3725649.1"/>
    <property type="molecule type" value="Genomic_DNA"/>
</dbReference>
<accession>A0ABP7EWI8</accession>
<dbReference type="PANTHER" id="PTHR43069">
    <property type="entry name" value="FUMARYLACETOACETASE"/>
    <property type="match status" value="1"/>
</dbReference>
<dbReference type="InterPro" id="IPR011234">
    <property type="entry name" value="Fumarylacetoacetase-like_C"/>
</dbReference>
<keyword evidence="8" id="KW-0460">Magnesium</keyword>
<feature type="domain" description="Fumarylacetoacetase-like C-terminal" evidence="11">
    <location>
        <begin position="111"/>
        <end position="391"/>
    </location>
</feature>
<proteinExistence type="predicted"/>
<evidence type="ECO:0000256" key="6">
    <source>
        <dbReference type="ARBA" id="ARBA00022801"/>
    </source>
</evidence>
<dbReference type="Gene3D" id="2.30.30.230">
    <property type="entry name" value="Fumarylacetoacetase, N-terminal domain"/>
    <property type="match status" value="1"/>
</dbReference>
<dbReference type="PANTHER" id="PTHR43069:SF2">
    <property type="entry name" value="FUMARYLACETOACETASE"/>
    <property type="match status" value="1"/>
</dbReference>
<evidence type="ECO:0000256" key="2">
    <source>
        <dbReference type="ARBA" id="ARBA00001946"/>
    </source>
</evidence>
<comment type="pathway">
    <text evidence="3">Amino-acid degradation; L-phenylalanine degradation; acetoacetate and fumarate from L-phenylalanine: step 6/6.</text>
</comment>
<sequence>MASWLPGADESGFGADNLPYGIFSRPGDAPRVGVRIGDFVLDLAAALGDPEFFASSLIPFMARGSTAWRATRAKVGGMLTAGAPQATVRPHLLPLDSVTLWAPFEVADYIDFSCSLEHATNLGQILRPDSAGLPANWRHLPVAHHGRSGTVVASGTEVTRPYGQLRAPGETYPRFGPSTSLDLGAALGFVVGAPTPLGRPVPVSEFAEHVFGVVLVNDWRAHDVQAWESGPLGPFLATSFATSISPWVVPLDALGAARFAGRQQAPLPMPHLRRVADWGLDIALEVRLNGEVVSRPPYAAVYWTPDQMLAHLTSNGAALRSGDLYASGTVSGARPDQRGSLLELSWGGAEPVGLTDGSTRSFLADGDTVTLSGWARGMAGGAISLGEVVGTVRAVA</sequence>
<evidence type="ECO:0000313" key="13">
    <source>
        <dbReference type="EMBL" id="GAA3725649.1"/>
    </source>
</evidence>
<evidence type="ECO:0000256" key="9">
    <source>
        <dbReference type="ARBA" id="ARBA00022878"/>
    </source>
</evidence>
<evidence type="ECO:0000256" key="5">
    <source>
        <dbReference type="ARBA" id="ARBA00022723"/>
    </source>
</evidence>
<dbReference type="Pfam" id="PF01557">
    <property type="entry name" value="FAA_hydrolase"/>
    <property type="match status" value="1"/>
</dbReference>
<evidence type="ECO:0000256" key="8">
    <source>
        <dbReference type="ARBA" id="ARBA00022842"/>
    </source>
</evidence>
<evidence type="ECO:0000256" key="4">
    <source>
        <dbReference type="ARBA" id="ARBA00012094"/>
    </source>
</evidence>
<evidence type="ECO:0000256" key="1">
    <source>
        <dbReference type="ARBA" id="ARBA00001913"/>
    </source>
</evidence>
<keyword evidence="5" id="KW-0479">Metal-binding</keyword>
<keyword evidence="6" id="KW-0378">Hydrolase</keyword>
<evidence type="ECO:0000259" key="12">
    <source>
        <dbReference type="Pfam" id="PF09298"/>
    </source>
</evidence>
<evidence type="ECO:0000256" key="3">
    <source>
        <dbReference type="ARBA" id="ARBA00004782"/>
    </source>
</evidence>
<evidence type="ECO:0000313" key="14">
    <source>
        <dbReference type="Proteomes" id="UP001500908"/>
    </source>
</evidence>
<dbReference type="InterPro" id="IPR005959">
    <property type="entry name" value="Fumarylacetoacetase"/>
</dbReference>
<comment type="cofactor">
    <cofactor evidence="1">
        <name>Ca(2+)</name>
        <dbReference type="ChEBI" id="CHEBI:29108"/>
    </cofactor>
</comment>
<dbReference type="Gene3D" id="3.90.850.10">
    <property type="entry name" value="Fumarylacetoacetase-like, C-terminal domain"/>
    <property type="match status" value="1"/>
</dbReference>
<evidence type="ECO:0000256" key="7">
    <source>
        <dbReference type="ARBA" id="ARBA00022837"/>
    </source>
</evidence>
<dbReference type="SUPFAM" id="SSF56529">
    <property type="entry name" value="FAH"/>
    <property type="match status" value="1"/>
</dbReference>
<keyword evidence="7" id="KW-0106">Calcium</keyword>
<evidence type="ECO:0000259" key="11">
    <source>
        <dbReference type="Pfam" id="PF01557"/>
    </source>
</evidence>
<dbReference type="InterPro" id="IPR015377">
    <property type="entry name" value="Fumarylacetoacetase_N"/>
</dbReference>
<protein>
    <recommendedName>
        <fullName evidence="4">fumarylacetoacetase</fullName>
        <ecNumber evidence="4">3.7.1.2</ecNumber>
    </recommendedName>
</protein>
<dbReference type="InterPro" id="IPR036663">
    <property type="entry name" value="Fumarylacetoacetase_C_sf"/>
</dbReference>
<dbReference type="Proteomes" id="UP001500908">
    <property type="component" value="Unassembled WGS sequence"/>
</dbReference>
<dbReference type="EC" id="3.7.1.2" evidence="4"/>
<evidence type="ECO:0000256" key="10">
    <source>
        <dbReference type="ARBA" id="ARBA00023232"/>
    </source>
</evidence>
<keyword evidence="9" id="KW-0828">Tyrosine catabolism</keyword>
<keyword evidence="10" id="KW-0585">Phenylalanine catabolism</keyword>
<reference evidence="14" key="1">
    <citation type="journal article" date="2019" name="Int. J. Syst. Evol. Microbiol.">
        <title>The Global Catalogue of Microorganisms (GCM) 10K type strain sequencing project: providing services to taxonomists for standard genome sequencing and annotation.</title>
        <authorList>
            <consortium name="The Broad Institute Genomics Platform"/>
            <consortium name="The Broad Institute Genome Sequencing Center for Infectious Disease"/>
            <person name="Wu L."/>
            <person name="Ma J."/>
        </authorList>
    </citation>
    <scope>NUCLEOTIDE SEQUENCE [LARGE SCALE GENOMIC DNA]</scope>
    <source>
        <strain evidence="14">JCM 17137</strain>
    </source>
</reference>
<dbReference type="InterPro" id="IPR036462">
    <property type="entry name" value="Fumarylacetoacetase_N_sf"/>
</dbReference>
<organism evidence="13 14">
    <name type="scientific">Salinactinospora qingdaonensis</name>
    <dbReference type="NCBI Taxonomy" id="702744"/>
    <lineage>
        <taxon>Bacteria</taxon>
        <taxon>Bacillati</taxon>
        <taxon>Actinomycetota</taxon>
        <taxon>Actinomycetes</taxon>
        <taxon>Streptosporangiales</taxon>
        <taxon>Nocardiopsidaceae</taxon>
        <taxon>Salinactinospora</taxon>
    </lineage>
</organism>
<feature type="domain" description="Fumarylacetoacetase N-terminal" evidence="12">
    <location>
        <begin position="17"/>
        <end position="100"/>
    </location>
</feature>
<keyword evidence="14" id="KW-1185">Reference proteome</keyword>
<gene>
    <name evidence="13" type="primary">fahA_1</name>
    <name evidence="13" type="ORF">GCM10022402_02960</name>
</gene>